<dbReference type="InterPro" id="IPR001841">
    <property type="entry name" value="Znf_RING"/>
</dbReference>
<dbReference type="GO" id="GO:0061630">
    <property type="term" value="F:ubiquitin protein ligase activity"/>
    <property type="evidence" value="ECO:0007669"/>
    <property type="project" value="UniProtKB-EC"/>
</dbReference>
<dbReference type="OrthoDB" id="10009520at2759"/>
<feature type="domain" description="RING-type" evidence="14">
    <location>
        <begin position="94"/>
        <end position="303"/>
    </location>
</feature>
<keyword evidence="6" id="KW-0808">Transferase</keyword>
<dbReference type="InterPro" id="IPR031127">
    <property type="entry name" value="E3_UB_ligase_RBR"/>
</dbReference>
<feature type="domain" description="RING-type" evidence="13">
    <location>
        <begin position="98"/>
        <end position="144"/>
    </location>
</feature>
<evidence type="ECO:0000256" key="7">
    <source>
        <dbReference type="ARBA" id="ARBA00022723"/>
    </source>
</evidence>
<dbReference type="PROSITE" id="PS00518">
    <property type="entry name" value="ZF_RING_1"/>
    <property type="match status" value="1"/>
</dbReference>
<dbReference type="EMBL" id="BMAC01000729">
    <property type="protein sequence ID" value="GFQ02133.1"/>
    <property type="molecule type" value="Genomic_DNA"/>
</dbReference>
<reference evidence="15" key="1">
    <citation type="submission" date="2020-07" db="EMBL/GenBank/DDBJ databases">
        <title>Ethylene signaling mediates host invasion by parasitic plants.</title>
        <authorList>
            <person name="Yoshida S."/>
        </authorList>
    </citation>
    <scope>NUCLEOTIDE SEQUENCE</scope>
    <source>
        <strain evidence="15">Okayama</strain>
    </source>
</reference>
<evidence type="ECO:0000256" key="9">
    <source>
        <dbReference type="ARBA" id="ARBA00022771"/>
    </source>
</evidence>
<dbReference type="InterPro" id="IPR017907">
    <property type="entry name" value="Znf_RING_CS"/>
</dbReference>
<comment type="similarity">
    <text evidence="4">Belongs to the RBR family. Ariadne subfamily.</text>
</comment>
<dbReference type="CDD" id="cd22582">
    <property type="entry name" value="BRcat_RBR_unk"/>
    <property type="match status" value="1"/>
</dbReference>
<dbReference type="SMART" id="SM00184">
    <property type="entry name" value="RING"/>
    <property type="match status" value="1"/>
</dbReference>
<dbReference type="Proteomes" id="UP000653305">
    <property type="component" value="Unassembled WGS sequence"/>
</dbReference>
<evidence type="ECO:0000256" key="4">
    <source>
        <dbReference type="ARBA" id="ARBA00005884"/>
    </source>
</evidence>
<keyword evidence="9 12" id="KW-0863">Zinc-finger</keyword>
<dbReference type="Gene3D" id="1.20.120.1750">
    <property type="match status" value="1"/>
</dbReference>
<dbReference type="PANTHER" id="PTHR11685">
    <property type="entry name" value="RBR FAMILY RING FINGER AND IBR DOMAIN-CONTAINING"/>
    <property type="match status" value="1"/>
</dbReference>
<gene>
    <name evidence="15" type="ORF">PHJA_002357200</name>
</gene>
<evidence type="ECO:0000256" key="6">
    <source>
        <dbReference type="ARBA" id="ARBA00022679"/>
    </source>
</evidence>
<evidence type="ECO:0000256" key="1">
    <source>
        <dbReference type="ARBA" id="ARBA00001798"/>
    </source>
</evidence>
<dbReference type="Gene3D" id="3.30.40.10">
    <property type="entry name" value="Zinc/RING finger domain, C3HC4 (zinc finger)"/>
    <property type="match status" value="1"/>
</dbReference>
<evidence type="ECO:0000256" key="2">
    <source>
        <dbReference type="ARBA" id="ARBA00001947"/>
    </source>
</evidence>
<dbReference type="AlphaFoldDB" id="A0A830CV79"/>
<sequence length="303" mass="34013">METKVLEIVNIPDNSDDDDISVIPATSCPAKRGTTKSDPISVEDYRPPRKIKGVIDLSQYDDDDVKLLHCFPNTKTGKRVFQGECLISKSSAPLTFVCEICTDEKPKNAIFRVLGCNHSYCSDCIGKYVASKLQDNIIAINCPVSGCKGFLEPQYCESILPKQVLDRWGDALCEAMILDSEKFYCPFKDCSALLVDDVCGQSGAIAQSECPACNRLFCVQCKVPWHMGIVCAEFQKLNKDERSNEDIMLMNLAKSKNWMRCSKCKFYVEKSEGCLLMKCRCTYSFCYNCGAPMTEHYCTNCKH</sequence>
<dbReference type="InterPro" id="IPR002867">
    <property type="entry name" value="IBR_dom"/>
</dbReference>
<dbReference type="PROSITE" id="PS50089">
    <property type="entry name" value="ZF_RING_2"/>
    <property type="match status" value="1"/>
</dbReference>
<name>A0A830CV79_9LAMI</name>
<evidence type="ECO:0000256" key="8">
    <source>
        <dbReference type="ARBA" id="ARBA00022737"/>
    </source>
</evidence>
<dbReference type="Pfam" id="PF00097">
    <property type="entry name" value="zf-C3HC4"/>
    <property type="match status" value="1"/>
</dbReference>
<dbReference type="SUPFAM" id="SSF57850">
    <property type="entry name" value="RING/U-box"/>
    <property type="match status" value="3"/>
</dbReference>
<dbReference type="FunFam" id="3.30.40.10:FF:000230">
    <property type="entry name" value="RBR-type E3 ubiquitin transferase"/>
    <property type="match status" value="1"/>
</dbReference>
<dbReference type="InterPro" id="IPR013083">
    <property type="entry name" value="Znf_RING/FYVE/PHD"/>
</dbReference>
<comment type="caution">
    <text evidence="15">The sequence shown here is derived from an EMBL/GenBank/DDBJ whole genome shotgun (WGS) entry which is preliminary data.</text>
</comment>
<evidence type="ECO:0000256" key="10">
    <source>
        <dbReference type="ARBA" id="ARBA00022786"/>
    </source>
</evidence>
<dbReference type="PROSITE" id="PS51873">
    <property type="entry name" value="TRIAD"/>
    <property type="match status" value="1"/>
</dbReference>
<keyword evidence="16" id="KW-1185">Reference proteome</keyword>
<evidence type="ECO:0000256" key="11">
    <source>
        <dbReference type="ARBA" id="ARBA00022833"/>
    </source>
</evidence>
<keyword evidence="11" id="KW-0862">Zinc</keyword>
<evidence type="ECO:0000256" key="12">
    <source>
        <dbReference type="PROSITE-ProRule" id="PRU00175"/>
    </source>
</evidence>
<keyword evidence="7" id="KW-0479">Metal-binding</keyword>
<dbReference type="InterPro" id="IPR018957">
    <property type="entry name" value="Znf_C3HC4_RING-type"/>
</dbReference>
<comment type="catalytic activity">
    <reaction evidence="1">
        <text>[E2 ubiquitin-conjugating enzyme]-S-ubiquitinyl-L-cysteine + [acceptor protein]-L-lysine = [E2 ubiquitin-conjugating enzyme]-L-cysteine + [acceptor protein]-N(6)-ubiquitinyl-L-lysine.</text>
        <dbReference type="EC" id="2.3.2.31"/>
    </reaction>
</comment>
<evidence type="ECO:0000313" key="16">
    <source>
        <dbReference type="Proteomes" id="UP000653305"/>
    </source>
</evidence>
<organism evidence="15 16">
    <name type="scientific">Phtheirospermum japonicum</name>
    <dbReference type="NCBI Taxonomy" id="374723"/>
    <lineage>
        <taxon>Eukaryota</taxon>
        <taxon>Viridiplantae</taxon>
        <taxon>Streptophyta</taxon>
        <taxon>Embryophyta</taxon>
        <taxon>Tracheophyta</taxon>
        <taxon>Spermatophyta</taxon>
        <taxon>Magnoliopsida</taxon>
        <taxon>eudicotyledons</taxon>
        <taxon>Gunneridae</taxon>
        <taxon>Pentapetalae</taxon>
        <taxon>asterids</taxon>
        <taxon>lamiids</taxon>
        <taxon>Lamiales</taxon>
        <taxon>Orobanchaceae</taxon>
        <taxon>Orobanchaceae incertae sedis</taxon>
        <taxon>Phtheirospermum</taxon>
    </lineage>
</organism>
<evidence type="ECO:0000259" key="14">
    <source>
        <dbReference type="PROSITE" id="PS51873"/>
    </source>
</evidence>
<dbReference type="UniPathway" id="UPA00143"/>
<evidence type="ECO:0000256" key="5">
    <source>
        <dbReference type="ARBA" id="ARBA00012251"/>
    </source>
</evidence>
<evidence type="ECO:0000259" key="13">
    <source>
        <dbReference type="PROSITE" id="PS50089"/>
    </source>
</evidence>
<dbReference type="InterPro" id="IPR044066">
    <property type="entry name" value="TRIAD_supradom"/>
</dbReference>
<dbReference type="GO" id="GO:0008270">
    <property type="term" value="F:zinc ion binding"/>
    <property type="evidence" value="ECO:0007669"/>
    <property type="project" value="UniProtKB-KW"/>
</dbReference>
<keyword evidence="10" id="KW-0833">Ubl conjugation pathway</keyword>
<comment type="function">
    <text evidence="3">Might act as an E3 ubiquitin-protein ligase, or as part of E3 complex, which accepts ubiquitin from specific E2 ubiquitin-conjugating enzymes and then transfers it to substrates.</text>
</comment>
<protein>
    <recommendedName>
        <fullName evidence="5">RBR-type E3 ubiquitin transferase</fullName>
        <ecNumber evidence="5">2.3.2.31</ecNumber>
    </recommendedName>
</protein>
<keyword evidence="8" id="KW-0677">Repeat</keyword>
<evidence type="ECO:0000256" key="3">
    <source>
        <dbReference type="ARBA" id="ARBA00003976"/>
    </source>
</evidence>
<accession>A0A830CV79</accession>
<dbReference type="SMART" id="SM00647">
    <property type="entry name" value="IBR"/>
    <property type="match status" value="2"/>
</dbReference>
<dbReference type="Pfam" id="PF01485">
    <property type="entry name" value="IBR"/>
    <property type="match status" value="1"/>
</dbReference>
<dbReference type="CDD" id="cd22584">
    <property type="entry name" value="Rcat_RBR_unk"/>
    <property type="match status" value="1"/>
</dbReference>
<comment type="cofactor">
    <cofactor evidence="2">
        <name>Zn(2+)</name>
        <dbReference type="ChEBI" id="CHEBI:29105"/>
    </cofactor>
</comment>
<proteinExistence type="inferred from homology"/>
<evidence type="ECO:0000313" key="15">
    <source>
        <dbReference type="EMBL" id="GFQ02133.1"/>
    </source>
</evidence>
<dbReference type="EC" id="2.3.2.31" evidence="5"/>
<dbReference type="GO" id="GO:0016567">
    <property type="term" value="P:protein ubiquitination"/>
    <property type="evidence" value="ECO:0007669"/>
    <property type="project" value="UniProtKB-UniPathway"/>
</dbReference>